<gene>
    <name evidence="2" type="ORF">CCMP2556_LOCUS23302</name>
</gene>
<feature type="non-terminal residue" evidence="2">
    <location>
        <position position="162"/>
    </location>
</feature>
<reference evidence="2 3" key="1">
    <citation type="submission" date="2024-02" db="EMBL/GenBank/DDBJ databases">
        <authorList>
            <person name="Chen Y."/>
            <person name="Shah S."/>
            <person name="Dougan E. K."/>
            <person name="Thang M."/>
            <person name="Chan C."/>
        </authorList>
    </citation>
    <scope>NUCLEOTIDE SEQUENCE [LARGE SCALE GENOMIC DNA]</scope>
</reference>
<feature type="region of interest" description="Disordered" evidence="1">
    <location>
        <begin position="46"/>
        <end position="101"/>
    </location>
</feature>
<name>A0ABP0LZN5_9DINO</name>
<feature type="non-terminal residue" evidence="2">
    <location>
        <position position="1"/>
    </location>
</feature>
<dbReference type="Proteomes" id="UP001642484">
    <property type="component" value="Unassembled WGS sequence"/>
</dbReference>
<comment type="caution">
    <text evidence="2">The sequence shown here is derived from an EMBL/GenBank/DDBJ whole genome shotgun (WGS) entry which is preliminary data.</text>
</comment>
<keyword evidence="3" id="KW-1185">Reference proteome</keyword>
<evidence type="ECO:0000313" key="3">
    <source>
        <dbReference type="Proteomes" id="UP001642484"/>
    </source>
</evidence>
<feature type="region of interest" description="Disordered" evidence="1">
    <location>
        <begin position="138"/>
        <end position="162"/>
    </location>
</feature>
<evidence type="ECO:0000313" key="2">
    <source>
        <dbReference type="EMBL" id="CAK9044226.1"/>
    </source>
</evidence>
<accession>A0ABP0LZN5</accession>
<organism evidence="2 3">
    <name type="scientific">Durusdinium trenchii</name>
    <dbReference type="NCBI Taxonomy" id="1381693"/>
    <lineage>
        <taxon>Eukaryota</taxon>
        <taxon>Sar</taxon>
        <taxon>Alveolata</taxon>
        <taxon>Dinophyceae</taxon>
        <taxon>Suessiales</taxon>
        <taxon>Symbiodiniaceae</taxon>
        <taxon>Durusdinium</taxon>
    </lineage>
</organism>
<protein>
    <submittedName>
        <fullName evidence="2">Uncharacterized protein</fullName>
    </submittedName>
</protein>
<proteinExistence type="predicted"/>
<sequence length="162" mass="17466">LYRSRAAQQGERWSCGGASAAASFWSVKATRKTRRSQKNWSVALPEVSGLKTPMGKRKTATAEDSLRKSTSIEREREMLAGNPGDPGALQDPGGDDLNIGQERSAPRLFTAPAAEIPGRGGVVVVPFRGRRMPPAGYRVLERSERETESPEGGGRGPWANFG</sequence>
<evidence type="ECO:0000256" key="1">
    <source>
        <dbReference type="SAM" id="MobiDB-lite"/>
    </source>
</evidence>
<feature type="compositionally biased region" description="Basic and acidic residues" evidence="1">
    <location>
        <begin position="139"/>
        <end position="148"/>
    </location>
</feature>
<feature type="compositionally biased region" description="Basic and acidic residues" evidence="1">
    <location>
        <begin position="60"/>
        <end position="78"/>
    </location>
</feature>
<dbReference type="EMBL" id="CAXAMN010014769">
    <property type="protein sequence ID" value="CAK9044226.1"/>
    <property type="molecule type" value="Genomic_DNA"/>
</dbReference>